<dbReference type="Proteomes" id="UP001060085">
    <property type="component" value="Linkage Group LG04"/>
</dbReference>
<accession>A0ACC0B0P0</accession>
<evidence type="ECO:0000313" key="2">
    <source>
        <dbReference type="Proteomes" id="UP001060085"/>
    </source>
</evidence>
<protein>
    <submittedName>
        <fullName evidence="1">Uncharacterized protein</fullName>
    </submittedName>
</protein>
<dbReference type="EMBL" id="CM044704">
    <property type="protein sequence ID" value="KAI5665958.1"/>
    <property type="molecule type" value="Genomic_DNA"/>
</dbReference>
<comment type="caution">
    <text evidence="1">The sequence shown here is derived from an EMBL/GenBank/DDBJ whole genome shotgun (WGS) entry which is preliminary data.</text>
</comment>
<keyword evidence="2" id="KW-1185">Reference proteome</keyword>
<name>A0ACC0B0P0_CATRO</name>
<evidence type="ECO:0000313" key="1">
    <source>
        <dbReference type="EMBL" id="KAI5665958.1"/>
    </source>
</evidence>
<gene>
    <name evidence="1" type="ORF">M9H77_15811</name>
</gene>
<organism evidence="1 2">
    <name type="scientific">Catharanthus roseus</name>
    <name type="common">Madagascar periwinkle</name>
    <name type="synonym">Vinca rosea</name>
    <dbReference type="NCBI Taxonomy" id="4058"/>
    <lineage>
        <taxon>Eukaryota</taxon>
        <taxon>Viridiplantae</taxon>
        <taxon>Streptophyta</taxon>
        <taxon>Embryophyta</taxon>
        <taxon>Tracheophyta</taxon>
        <taxon>Spermatophyta</taxon>
        <taxon>Magnoliopsida</taxon>
        <taxon>eudicotyledons</taxon>
        <taxon>Gunneridae</taxon>
        <taxon>Pentapetalae</taxon>
        <taxon>asterids</taxon>
        <taxon>lamiids</taxon>
        <taxon>Gentianales</taxon>
        <taxon>Apocynaceae</taxon>
        <taxon>Rauvolfioideae</taxon>
        <taxon>Vinceae</taxon>
        <taxon>Catharanthinae</taxon>
        <taxon>Catharanthus</taxon>
    </lineage>
</organism>
<reference evidence="2" key="1">
    <citation type="journal article" date="2023" name="Nat. Plants">
        <title>Single-cell RNA sequencing provides a high-resolution roadmap for understanding the multicellular compartmentation of specialized metabolism.</title>
        <authorList>
            <person name="Sun S."/>
            <person name="Shen X."/>
            <person name="Li Y."/>
            <person name="Li Y."/>
            <person name="Wang S."/>
            <person name="Li R."/>
            <person name="Zhang H."/>
            <person name="Shen G."/>
            <person name="Guo B."/>
            <person name="Wei J."/>
            <person name="Xu J."/>
            <person name="St-Pierre B."/>
            <person name="Chen S."/>
            <person name="Sun C."/>
        </authorList>
    </citation>
    <scope>NUCLEOTIDE SEQUENCE [LARGE SCALE GENOMIC DNA]</scope>
</reference>
<sequence length="412" mass="45668">MAEICCGVMNESETKSAGCETSSRAARRRRMEIRRVKFISGGAGQSSDSENGAKRPKLESISGEYVNALENCVEDDQSLRGKRKIYELPTVINSSQFFIAPILNPLTYELLFESDDFPKYGMSSVCGRRRDMEDAVAIQPSFYRREDDEISPGLHYFAVYDGHGCSHVATKCRDRLHELVKEEVEKEEEGSVEWKNAMERSFIRMDNEVTAFNDGVIRAKCRCNLQTPECDAVGSTAVVAVLTPEKIIVANCGDSRAVLCRNGRPVPLSIDHKPDRPDELNRIQAAGGRVIYWDGPRVLGVLAMSRAIGDNYLKPFVICEPEVTITDRSSEDDFLILASDGLWDVVSNETACRVVRMCLNVRGPAGASSSEVGEGEKRSWYADASMLLSKLALARRSTDNVSVVVIDLKKDA</sequence>
<proteinExistence type="predicted"/>